<dbReference type="Proteomes" id="UP000238045">
    <property type="component" value="Unassembled WGS sequence"/>
</dbReference>
<keyword evidence="1" id="KW-1133">Transmembrane helix</keyword>
<proteinExistence type="predicted"/>
<name>A0A2S9F032_9PSED</name>
<gene>
    <name evidence="2" type="ORF">CQZ99_01225</name>
</gene>
<dbReference type="InterPro" id="IPR050708">
    <property type="entry name" value="T6SS_VgrG/RHS"/>
</dbReference>
<evidence type="ECO:0000256" key="1">
    <source>
        <dbReference type="SAM" id="Phobius"/>
    </source>
</evidence>
<evidence type="ECO:0008006" key="4">
    <source>
        <dbReference type="Google" id="ProtNLM"/>
    </source>
</evidence>
<sequence length="937" mass="103880">MRNVNYHRRTVRDAPEARIQRQVYGNTGLLIEQWDPRLFSRQRSGVDTRASQRTAYSLGGQVLRTDSVDAGWKLTWLGEAGQVLEYWDARGAYRRLEHDRMLRPLAVFEQSGNESALRCVERLSYAPASADNARLRRCGRLVRHDDPAGTLLYDAYDVQGEVLRQTRRFHPQWLSLDWPLVEAQRDTLLEAESFVTAWRHGALGQRLEQVDAKGNRQQWAFGVEGQLKASAVVLASGERHELLAQCTYDASGRVITERAANGVIAEASYGVSDDRLHTRSVYRSGRQGAPLQALRYDYDAVGNVARIADAAQPVQWGHNTRVEAVSEYAYDTLYQLTRATGRESTAASMGPALPATELFGAVDDSRWRHYVQHYSYDPGGNLQTLRHVPSRGAGYTRRMHVAAASNHAVLHTQGGAEPGLGLGFDAGGNPLELARGQAMAWNVRGQLERLTQVVRSDGDDDEVYGYDAGGQRVFKRRRARSRAHTHWEEVRYLPGLEIRRNTATGEHMNVLLASAGPTAVRILQWEQGRPEGIATTQVRWSVTDTLGSCALEFDAEAQLISHEIFYPFGGTAWWAARNAVEAMYKLIRYSGKERDGSGLYYYGFRYYAPWLQRWISPDPAGASDGLNLYRMVGNNPLTYVDSDGLQGRPAMAAIAISLVILGTVLGSLMDQEVAGAWAGFVVGVLLFASVGPPQPMHRPGATLASDAEFGEILKTNARAIAAHYRLGPQETALFLDYAYEQRHAPSGVSFLITSGGAGRQFAHAGPTARRPQAVEIVMRHRNPTPELARIGYSTRLLRDETRAQVQAQVGAAASEFEVNAAGRAAGSRRVRGEINLQAPPRERQAATSMETRLTIDATQIESIHPATAEGRSIAQTLSHLGEGRFSAVHWHKHQDELWSADLHGYPGSKGRGTYRLMLEHRGGSHYRVLGVRNPHRR</sequence>
<organism evidence="2 3">
    <name type="scientific">Pseudomonas poae</name>
    <dbReference type="NCBI Taxonomy" id="200451"/>
    <lineage>
        <taxon>Bacteria</taxon>
        <taxon>Pseudomonadati</taxon>
        <taxon>Pseudomonadota</taxon>
        <taxon>Gammaproteobacteria</taxon>
        <taxon>Pseudomonadales</taxon>
        <taxon>Pseudomonadaceae</taxon>
        <taxon>Pseudomonas</taxon>
    </lineage>
</organism>
<feature type="transmembrane region" description="Helical" evidence="1">
    <location>
        <begin position="674"/>
        <end position="691"/>
    </location>
</feature>
<reference evidence="2 3" key="1">
    <citation type="submission" date="2017-09" db="EMBL/GenBank/DDBJ databases">
        <title>Genomic, metabolic, and phenotypic characteristics of bacterial isolates from the natural microbiome of the model nematode Caenorhabditis elegans.</title>
        <authorList>
            <person name="Zimmermann J."/>
            <person name="Obeng N."/>
            <person name="Yang W."/>
            <person name="Obeng O."/>
            <person name="Kissoyan K."/>
            <person name="Pees B."/>
            <person name="Dirksen P."/>
            <person name="Hoppner M."/>
            <person name="Franke A."/>
            <person name="Rosenstiel P."/>
            <person name="Leippe M."/>
            <person name="Dierking K."/>
            <person name="Kaleta C."/>
            <person name="Schulenburg H."/>
        </authorList>
    </citation>
    <scope>NUCLEOTIDE SEQUENCE [LARGE SCALE GENOMIC DNA]</scope>
    <source>
        <strain evidence="2 3">MYb117</strain>
    </source>
</reference>
<dbReference type="Gene3D" id="2.180.10.10">
    <property type="entry name" value="RHS repeat-associated core"/>
    <property type="match status" value="1"/>
</dbReference>
<dbReference type="PANTHER" id="PTHR32305">
    <property type="match status" value="1"/>
</dbReference>
<comment type="caution">
    <text evidence="2">The sequence shown here is derived from an EMBL/GenBank/DDBJ whole genome shotgun (WGS) entry which is preliminary data.</text>
</comment>
<accession>A0A2S9F032</accession>
<protein>
    <recommendedName>
        <fullName evidence="4">RHS repeat-associated core domain-containing protein</fullName>
    </recommendedName>
</protein>
<dbReference type="EMBL" id="PCQL01000001">
    <property type="protein sequence ID" value="PRC23085.1"/>
    <property type="molecule type" value="Genomic_DNA"/>
</dbReference>
<dbReference type="NCBIfam" id="TIGR03696">
    <property type="entry name" value="Rhs_assc_core"/>
    <property type="match status" value="1"/>
</dbReference>
<dbReference type="InterPro" id="IPR022385">
    <property type="entry name" value="Rhs_assc_core"/>
</dbReference>
<evidence type="ECO:0000313" key="2">
    <source>
        <dbReference type="EMBL" id="PRC23085.1"/>
    </source>
</evidence>
<keyword evidence="1" id="KW-0472">Membrane</keyword>
<dbReference type="AlphaFoldDB" id="A0A2S9F032"/>
<feature type="transmembrane region" description="Helical" evidence="1">
    <location>
        <begin position="650"/>
        <end position="668"/>
    </location>
</feature>
<dbReference type="PANTHER" id="PTHR32305:SF15">
    <property type="entry name" value="PROTEIN RHSA-RELATED"/>
    <property type="match status" value="1"/>
</dbReference>
<evidence type="ECO:0000313" key="3">
    <source>
        <dbReference type="Proteomes" id="UP000238045"/>
    </source>
</evidence>
<keyword evidence="1" id="KW-0812">Transmembrane</keyword>
<keyword evidence="3" id="KW-1185">Reference proteome</keyword>